<feature type="compositionally biased region" description="Acidic residues" evidence="7">
    <location>
        <begin position="144"/>
        <end position="158"/>
    </location>
</feature>
<feature type="compositionally biased region" description="Polar residues" evidence="7">
    <location>
        <begin position="343"/>
        <end position="366"/>
    </location>
</feature>
<dbReference type="SUPFAM" id="SSF46689">
    <property type="entry name" value="Homeodomain-like"/>
    <property type="match status" value="1"/>
</dbReference>
<keyword evidence="4 5" id="KW-0539">Nucleus</keyword>
<dbReference type="OrthoDB" id="6159439at2759"/>
<evidence type="ECO:0000259" key="8">
    <source>
        <dbReference type="PROSITE" id="PS50071"/>
    </source>
</evidence>
<evidence type="ECO:0000256" key="5">
    <source>
        <dbReference type="PROSITE-ProRule" id="PRU00108"/>
    </source>
</evidence>
<evidence type="ECO:0000256" key="1">
    <source>
        <dbReference type="ARBA" id="ARBA00004123"/>
    </source>
</evidence>
<gene>
    <name evidence="9" type="ORF">D0867_15773</name>
</gene>
<dbReference type="PROSITE" id="PS50071">
    <property type="entry name" value="HOMEOBOX_2"/>
    <property type="match status" value="1"/>
</dbReference>
<keyword evidence="3 5" id="KW-0371">Homeobox</keyword>
<dbReference type="PANTHER" id="PTHR24324:SF5">
    <property type="entry name" value="HEMATOPOIETICALLY-EXPRESSED HOMEOBOX PROTEIN HHEX"/>
    <property type="match status" value="1"/>
</dbReference>
<feature type="compositionally biased region" description="Low complexity" evidence="7">
    <location>
        <begin position="540"/>
        <end position="556"/>
    </location>
</feature>
<feature type="region of interest" description="Disordered" evidence="7">
    <location>
        <begin position="342"/>
        <end position="390"/>
    </location>
</feature>
<comment type="subcellular location">
    <subcellularLocation>
        <location evidence="1 5 6">Nucleus</location>
    </subcellularLocation>
</comment>
<dbReference type="EMBL" id="QWIL01003526">
    <property type="protein sequence ID" value="RMX86382.1"/>
    <property type="molecule type" value="Genomic_DNA"/>
</dbReference>
<feature type="compositionally biased region" description="Basic and acidic residues" evidence="7">
    <location>
        <begin position="126"/>
        <end position="136"/>
    </location>
</feature>
<dbReference type="GO" id="GO:0006357">
    <property type="term" value="P:regulation of transcription by RNA polymerase II"/>
    <property type="evidence" value="ECO:0007669"/>
    <property type="project" value="TreeGrafter"/>
</dbReference>
<dbReference type="InterPro" id="IPR009057">
    <property type="entry name" value="Homeodomain-like_sf"/>
</dbReference>
<dbReference type="Gene3D" id="1.10.10.60">
    <property type="entry name" value="Homeodomain-like"/>
    <property type="match status" value="1"/>
</dbReference>
<reference evidence="9 10" key="1">
    <citation type="journal article" date="2018" name="BMC Genomics">
        <title>Genomic evidence for intraspecific hybridization in a clonal and extremely halotolerant yeast.</title>
        <authorList>
            <person name="Gostincar C."/>
            <person name="Stajich J.E."/>
            <person name="Zupancic J."/>
            <person name="Zalar P."/>
            <person name="Gunde-Cimerman N."/>
        </authorList>
    </citation>
    <scope>NUCLEOTIDE SEQUENCE [LARGE SCALE GENOMIC DNA]</scope>
    <source>
        <strain evidence="9 10">EXF-6669</strain>
    </source>
</reference>
<feature type="domain" description="Homeobox" evidence="8">
    <location>
        <begin position="173"/>
        <end position="234"/>
    </location>
</feature>
<sequence length="605" mass="66930">MFTEKLFEPLSPPTSPRMSDTGADNRTYHWQHSSATENRGPSPIKGIGSDESKLPHQVLRPPLRSHRSFPYSLGPSSRLQHEFPQEQASDYALSTFRERDLSQGPQAAASSALKPATYGGSAPNSPERRLTPHSPEDSTGEQQGDAEEMDYEEPEQGEDDNKPPMTAAELRAQKRKMKRFRLTHNQTRFLMSEFARQPHPDSAHRERLSREIPGLSPRQVQVWFQNRWVVLGRPCRLPKLTHLVRRAKLKRLTTDDRERMMRSRALPADFDMTQALHSPFGAASQQGVGTPMPSPGGYFGQPEGVRPLTLDTLRRVPDFDTYGNQQYISPSGVTPALGAFNFTPPQSATDTMSPSSAASNFTFQNHESPRRPPFGMSMGSHPNYPTSHTQLNRPYLHERLNRGVGEQTGSPLRTSVSYSNLQSTMQPLNQPQERAASLTDPYFFQARPQRSFTGPAGGPPGPYGLGFSYNSSSQSGSEQQQPYATPSSGASSSPSIPDYRRTSSQFGGPPIAGYPQFNTSPYAATQASQYPSYTQYAGQAYPNQYQQQPQRQYSQSFSGQTSPQTPYGAVTGQRQNYGQITMADQQEQGNGNGVEGGAPLPPSYE</sequence>
<protein>
    <recommendedName>
        <fullName evidence="8">Homeobox domain-containing protein</fullName>
    </recommendedName>
</protein>
<feature type="compositionally biased region" description="Polar residues" evidence="7">
    <location>
        <begin position="572"/>
        <end position="584"/>
    </location>
</feature>
<feature type="DNA-binding region" description="Homeobox" evidence="5">
    <location>
        <begin position="175"/>
        <end position="235"/>
    </location>
</feature>
<name>A0A3M6X6B8_HORWE</name>
<feature type="region of interest" description="Disordered" evidence="7">
    <location>
        <begin position="1"/>
        <end position="164"/>
    </location>
</feature>
<evidence type="ECO:0000256" key="6">
    <source>
        <dbReference type="RuleBase" id="RU000682"/>
    </source>
</evidence>
<dbReference type="GO" id="GO:0005634">
    <property type="term" value="C:nucleus"/>
    <property type="evidence" value="ECO:0007669"/>
    <property type="project" value="UniProtKB-SubCell"/>
</dbReference>
<dbReference type="Pfam" id="PF00046">
    <property type="entry name" value="Homeodomain"/>
    <property type="match status" value="1"/>
</dbReference>
<dbReference type="PANTHER" id="PTHR24324">
    <property type="entry name" value="HOMEOBOX PROTEIN HHEX"/>
    <property type="match status" value="1"/>
</dbReference>
<feature type="region of interest" description="Disordered" evidence="7">
    <location>
        <begin position="448"/>
        <end position="519"/>
    </location>
</feature>
<dbReference type="GO" id="GO:0000978">
    <property type="term" value="F:RNA polymerase II cis-regulatory region sequence-specific DNA binding"/>
    <property type="evidence" value="ECO:0007669"/>
    <property type="project" value="TreeGrafter"/>
</dbReference>
<dbReference type="CDD" id="cd00086">
    <property type="entry name" value="homeodomain"/>
    <property type="match status" value="1"/>
</dbReference>
<evidence type="ECO:0000256" key="3">
    <source>
        <dbReference type="ARBA" id="ARBA00023155"/>
    </source>
</evidence>
<evidence type="ECO:0000256" key="2">
    <source>
        <dbReference type="ARBA" id="ARBA00023125"/>
    </source>
</evidence>
<organism evidence="9 10">
    <name type="scientific">Hortaea werneckii</name>
    <name type="common">Black yeast</name>
    <name type="synonym">Cladosporium werneckii</name>
    <dbReference type="NCBI Taxonomy" id="91943"/>
    <lineage>
        <taxon>Eukaryota</taxon>
        <taxon>Fungi</taxon>
        <taxon>Dikarya</taxon>
        <taxon>Ascomycota</taxon>
        <taxon>Pezizomycotina</taxon>
        <taxon>Dothideomycetes</taxon>
        <taxon>Dothideomycetidae</taxon>
        <taxon>Mycosphaerellales</taxon>
        <taxon>Teratosphaeriaceae</taxon>
        <taxon>Hortaea</taxon>
    </lineage>
</organism>
<feature type="compositionally biased region" description="Low complexity" evidence="7">
    <location>
        <begin position="465"/>
        <end position="497"/>
    </location>
</feature>
<dbReference type="Proteomes" id="UP000271337">
    <property type="component" value="Unassembled WGS sequence"/>
</dbReference>
<dbReference type="SMART" id="SM00389">
    <property type="entry name" value="HOX"/>
    <property type="match status" value="1"/>
</dbReference>
<feature type="compositionally biased region" description="Polar residues" evidence="7">
    <location>
        <begin position="16"/>
        <end position="39"/>
    </location>
</feature>
<dbReference type="InterPro" id="IPR051000">
    <property type="entry name" value="Homeobox_DNA-bind_prot"/>
</dbReference>
<feature type="region of interest" description="Disordered" evidence="7">
    <location>
        <begin position="540"/>
        <end position="605"/>
    </location>
</feature>
<accession>A0A3M6X6B8</accession>
<dbReference type="AlphaFoldDB" id="A0A3M6X6B8"/>
<dbReference type="GO" id="GO:0030154">
    <property type="term" value="P:cell differentiation"/>
    <property type="evidence" value="ECO:0007669"/>
    <property type="project" value="TreeGrafter"/>
</dbReference>
<evidence type="ECO:0000256" key="4">
    <source>
        <dbReference type="ARBA" id="ARBA00023242"/>
    </source>
</evidence>
<dbReference type="InterPro" id="IPR001356">
    <property type="entry name" value="HD"/>
</dbReference>
<keyword evidence="2 5" id="KW-0238">DNA-binding</keyword>
<evidence type="ECO:0000256" key="7">
    <source>
        <dbReference type="SAM" id="MobiDB-lite"/>
    </source>
</evidence>
<evidence type="ECO:0000313" key="10">
    <source>
        <dbReference type="Proteomes" id="UP000271337"/>
    </source>
</evidence>
<evidence type="ECO:0000313" key="9">
    <source>
        <dbReference type="EMBL" id="RMX86382.1"/>
    </source>
</evidence>
<comment type="caution">
    <text evidence="9">The sequence shown here is derived from an EMBL/GenBank/DDBJ whole genome shotgun (WGS) entry which is preliminary data.</text>
</comment>
<proteinExistence type="predicted"/>